<dbReference type="Proteomes" id="UP000775872">
    <property type="component" value="Unassembled WGS sequence"/>
</dbReference>
<sequence>MSQMRLISSNMIREANSTAEPWQEVPRLFLEERVEACVRSATSITNICETIISKDMLVTIPEALDEHVENLKIVFMIPSAMREFYAPAHVWVESLYQVHSLAQPSEISVILNKKAFSHFFSRFDGIIESPFCPLELGQSVLEQATSSSTLEVAHLLQPTSRSDRDPDMDSETSETSQVVAADYSGWLNDYQTQLDLISSS</sequence>
<dbReference type="EMBL" id="CABFOC020000074">
    <property type="protein sequence ID" value="CAH0057373.1"/>
    <property type="molecule type" value="Genomic_DNA"/>
</dbReference>
<reference evidence="2" key="1">
    <citation type="submission" date="2019-06" db="EMBL/GenBank/DDBJ databases">
        <authorList>
            <person name="Broberg M."/>
        </authorList>
    </citation>
    <scope>NUCLEOTIDE SEQUENCE [LARGE SCALE GENOMIC DNA]</scope>
</reference>
<evidence type="ECO:0000313" key="2">
    <source>
        <dbReference type="Proteomes" id="UP000775872"/>
    </source>
</evidence>
<dbReference type="OrthoDB" id="4868686at2759"/>
<keyword evidence="2" id="KW-1185">Reference proteome</keyword>
<organism evidence="1 2">
    <name type="scientific">Clonostachys solani</name>
    <dbReference type="NCBI Taxonomy" id="160281"/>
    <lineage>
        <taxon>Eukaryota</taxon>
        <taxon>Fungi</taxon>
        <taxon>Dikarya</taxon>
        <taxon>Ascomycota</taxon>
        <taxon>Pezizomycotina</taxon>
        <taxon>Sordariomycetes</taxon>
        <taxon>Hypocreomycetidae</taxon>
        <taxon>Hypocreales</taxon>
        <taxon>Bionectriaceae</taxon>
        <taxon>Clonostachys</taxon>
    </lineage>
</organism>
<reference evidence="1 2" key="2">
    <citation type="submission" date="2021-10" db="EMBL/GenBank/DDBJ databases">
        <authorList>
            <person name="Piombo E."/>
        </authorList>
    </citation>
    <scope>NUCLEOTIDE SEQUENCE [LARGE SCALE GENOMIC DNA]</scope>
</reference>
<comment type="caution">
    <text evidence="1">The sequence shown here is derived from an EMBL/GenBank/DDBJ whole genome shotgun (WGS) entry which is preliminary data.</text>
</comment>
<name>A0A9N9ZLB4_9HYPO</name>
<protein>
    <submittedName>
        <fullName evidence="1">Uncharacterized protein</fullName>
    </submittedName>
</protein>
<dbReference type="AlphaFoldDB" id="A0A9N9ZLB4"/>
<proteinExistence type="predicted"/>
<accession>A0A9N9ZLB4</accession>
<gene>
    <name evidence="1" type="ORF">CSOL1703_00007150</name>
</gene>
<evidence type="ECO:0000313" key="1">
    <source>
        <dbReference type="EMBL" id="CAH0057373.1"/>
    </source>
</evidence>